<dbReference type="CDD" id="cd00090">
    <property type="entry name" value="HTH_ARSR"/>
    <property type="match status" value="1"/>
</dbReference>
<comment type="caution">
    <text evidence="1">The sequence shown here is derived from an EMBL/GenBank/DDBJ whole genome shotgun (WGS) entry which is preliminary data.</text>
</comment>
<dbReference type="InterPro" id="IPR036390">
    <property type="entry name" value="WH_DNA-bd_sf"/>
</dbReference>
<dbReference type="PROSITE" id="PS51197">
    <property type="entry name" value="HTH_RRF2_2"/>
    <property type="match status" value="1"/>
</dbReference>
<dbReference type="Gene3D" id="1.10.10.10">
    <property type="entry name" value="Winged helix-like DNA-binding domain superfamily/Winged helix DNA-binding domain"/>
    <property type="match status" value="1"/>
</dbReference>
<dbReference type="InterPro" id="IPR036388">
    <property type="entry name" value="WH-like_DNA-bd_sf"/>
</dbReference>
<evidence type="ECO:0000313" key="1">
    <source>
        <dbReference type="EMBL" id="TCP36207.1"/>
    </source>
</evidence>
<dbReference type="NCBIfam" id="TIGR00738">
    <property type="entry name" value="rrf2_super"/>
    <property type="match status" value="1"/>
</dbReference>
<dbReference type="EMBL" id="SLXO01000003">
    <property type="protein sequence ID" value="TCP36207.1"/>
    <property type="molecule type" value="Genomic_DNA"/>
</dbReference>
<dbReference type="InterPro" id="IPR014290">
    <property type="entry name" value="SUF_FeS_clus_asmbl_reg"/>
</dbReference>
<dbReference type="InParanoid" id="A0A4R2PL89"/>
<dbReference type="RefSeq" id="WP_200287331.1">
    <property type="nucleotide sequence ID" value="NZ_JACIGF010000003.1"/>
</dbReference>
<reference evidence="1 2" key="1">
    <citation type="submission" date="2019-03" db="EMBL/GenBank/DDBJ databases">
        <title>Genomic Encyclopedia of Type Strains, Phase IV (KMG-IV): sequencing the most valuable type-strain genomes for metagenomic binning, comparative biology and taxonomic classification.</title>
        <authorList>
            <person name="Goeker M."/>
        </authorList>
    </citation>
    <scope>NUCLEOTIDE SEQUENCE [LARGE SCALE GENOMIC DNA]</scope>
    <source>
        <strain evidence="1 2">DSM 2132</strain>
    </source>
</reference>
<dbReference type="SUPFAM" id="SSF46785">
    <property type="entry name" value="Winged helix' DNA-binding domain"/>
    <property type="match status" value="1"/>
</dbReference>
<dbReference type="PANTHER" id="PTHR33221:SF2">
    <property type="entry name" value="TRANSCRIPTIONAL REGULATOR"/>
    <property type="match status" value="1"/>
</dbReference>
<name>A0A4R2PL89_RHOSA</name>
<gene>
    <name evidence="1" type="ORF">EV659_10394</name>
</gene>
<dbReference type="Proteomes" id="UP000295399">
    <property type="component" value="Unassembled WGS sequence"/>
</dbReference>
<protein>
    <submittedName>
        <fullName evidence="1">BadM/Rrf2 family transcriptional regulator</fullName>
    </submittedName>
</protein>
<dbReference type="PANTHER" id="PTHR33221">
    <property type="entry name" value="WINGED HELIX-TURN-HELIX TRANSCRIPTIONAL REGULATOR, RRF2 FAMILY"/>
    <property type="match status" value="1"/>
</dbReference>
<dbReference type="InterPro" id="IPR011991">
    <property type="entry name" value="ArsR-like_HTH"/>
</dbReference>
<keyword evidence="2" id="KW-1185">Reference proteome</keyword>
<dbReference type="GO" id="GO:0003700">
    <property type="term" value="F:DNA-binding transcription factor activity"/>
    <property type="evidence" value="ECO:0007669"/>
    <property type="project" value="TreeGrafter"/>
</dbReference>
<dbReference type="AlphaFoldDB" id="A0A4R2PL89"/>
<evidence type="ECO:0000313" key="2">
    <source>
        <dbReference type="Proteomes" id="UP000295399"/>
    </source>
</evidence>
<accession>A0A4R2PL89</accession>
<sequence>MIRLTNLADYAVVLMSELARTDRRANASDLAQGSGIPEPTVSKILGQMKRAGLLVSSRGVKGGFALARPAGDITVADVIEAVDGPIALTNCVSTAERECTLEPVCSMAVHWQTINEAVRGALAGISLKEISKPVSPPGFVEAAARVTEQAD</sequence>
<dbReference type="NCBIfam" id="TIGR02944">
    <property type="entry name" value="suf_reg_Xantho"/>
    <property type="match status" value="1"/>
</dbReference>
<organism evidence="1 2">
    <name type="scientific">Rhodothalassium salexigens DSM 2132</name>
    <dbReference type="NCBI Taxonomy" id="1188247"/>
    <lineage>
        <taxon>Bacteria</taxon>
        <taxon>Pseudomonadati</taxon>
        <taxon>Pseudomonadota</taxon>
        <taxon>Alphaproteobacteria</taxon>
        <taxon>Rhodothalassiales</taxon>
        <taxon>Rhodothalassiaceae</taxon>
        <taxon>Rhodothalassium</taxon>
    </lineage>
</organism>
<dbReference type="GO" id="GO:0005829">
    <property type="term" value="C:cytosol"/>
    <property type="evidence" value="ECO:0007669"/>
    <property type="project" value="TreeGrafter"/>
</dbReference>
<proteinExistence type="predicted"/>
<dbReference type="Pfam" id="PF02082">
    <property type="entry name" value="Rrf2"/>
    <property type="match status" value="1"/>
</dbReference>
<dbReference type="InterPro" id="IPR000944">
    <property type="entry name" value="Tscrpt_reg_Rrf2"/>
</dbReference>